<accession>A0AAD6V0F1</accession>
<proteinExistence type="predicted"/>
<dbReference type="Proteomes" id="UP001219525">
    <property type="component" value="Unassembled WGS sequence"/>
</dbReference>
<dbReference type="EMBL" id="JARJCW010000067">
    <property type="protein sequence ID" value="KAJ7199679.1"/>
    <property type="molecule type" value="Genomic_DNA"/>
</dbReference>
<sequence>MVHVRPHIAAETHLLVGADMTFCLADFFSQLILIYRCYLVWGKNIWVVILPLLVAFASVACSMTVIGLVVSISPTASQAPPDIVPFGDAAFALSAILNLITSALIGVRGTKSATQRAVELVVESGLLLLAAQGVFVVLFATAHPAQAAVEPLATQIYVTAPMLIIVRVGMGAAYEQTTGTGTEHALAFHLRAVRQLQQKRGDGERHGHRGVPRHGAGAVQRRESRG</sequence>
<feature type="transmembrane region" description="Helical" evidence="2">
    <location>
        <begin position="89"/>
        <end position="108"/>
    </location>
</feature>
<protein>
    <submittedName>
        <fullName evidence="3">Uncharacterized protein</fullName>
    </submittedName>
</protein>
<evidence type="ECO:0000256" key="2">
    <source>
        <dbReference type="SAM" id="Phobius"/>
    </source>
</evidence>
<feature type="transmembrane region" description="Helical" evidence="2">
    <location>
        <begin position="120"/>
        <end position="140"/>
    </location>
</feature>
<feature type="transmembrane region" description="Helical" evidence="2">
    <location>
        <begin position="12"/>
        <end position="33"/>
    </location>
</feature>
<feature type="region of interest" description="Disordered" evidence="1">
    <location>
        <begin position="198"/>
        <end position="226"/>
    </location>
</feature>
<evidence type="ECO:0000313" key="4">
    <source>
        <dbReference type="Proteomes" id="UP001219525"/>
    </source>
</evidence>
<name>A0AAD6V0F1_9AGAR</name>
<reference evidence="3" key="1">
    <citation type="submission" date="2023-03" db="EMBL/GenBank/DDBJ databases">
        <title>Massive genome expansion in bonnet fungi (Mycena s.s.) driven by repeated elements and novel gene families across ecological guilds.</title>
        <authorList>
            <consortium name="Lawrence Berkeley National Laboratory"/>
            <person name="Harder C.B."/>
            <person name="Miyauchi S."/>
            <person name="Viragh M."/>
            <person name="Kuo A."/>
            <person name="Thoen E."/>
            <person name="Andreopoulos B."/>
            <person name="Lu D."/>
            <person name="Skrede I."/>
            <person name="Drula E."/>
            <person name="Henrissat B."/>
            <person name="Morin E."/>
            <person name="Kohler A."/>
            <person name="Barry K."/>
            <person name="LaButti K."/>
            <person name="Morin E."/>
            <person name="Salamov A."/>
            <person name="Lipzen A."/>
            <person name="Mereny Z."/>
            <person name="Hegedus B."/>
            <person name="Baldrian P."/>
            <person name="Stursova M."/>
            <person name="Weitz H."/>
            <person name="Taylor A."/>
            <person name="Grigoriev I.V."/>
            <person name="Nagy L.G."/>
            <person name="Martin F."/>
            <person name="Kauserud H."/>
        </authorList>
    </citation>
    <scope>NUCLEOTIDE SEQUENCE</scope>
    <source>
        <strain evidence="3">9144</strain>
    </source>
</reference>
<evidence type="ECO:0000256" key="1">
    <source>
        <dbReference type="SAM" id="MobiDB-lite"/>
    </source>
</evidence>
<evidence type="ECO:0000313" key="3">
    <source>
        <dbReference type="EMBL" id="KAJ7199679.1"/>
    </source>
</evidence>
<comment type="caution">
    <text evidence="3">The sequence shown here is derived from an EMBL/GenBank/DDBJ whole genome shotgun (WGS) entry which is preliminary data.</text>
</comment>
<feature type="transmembrane region" description="Helical" evidence="2">
    <location>
        <begin position="45"/>
        <end position="69"/>
    </location>
</feature>
<keyword evidence="4" id="KW-1185">Reference proteome</keyword>
<keyword evidence="2" id="KW-0812">Transmembrane</keyword>
<organism evidence="3 4">
    <name type="scientific">Mycena pura</name>
    <dbReference type="NCBI Taxonomy" id="153505"/>
    <lineage>
        <taxon>Eukaryota</taxon>
        <taxon>Fungi</taxon>
        <taxon>Dikarya</taxon>
        <taxon>Basidiomycota</taxon>
        <taxon>Agaricomycotina</taxon>
        <taxon>Agaricomycetes</taxon>
        <taxon>Agaricomycetidae</taxon>
        <taxon>Agaricales</taxon>
        <taxon>Marasmiineae</taxon>
        <taxon>Mycenaceae</taxon>
        <taxon>Mycena</taxon>
    </lineage>
</organism>
<gene>
    <name evidence="3" type="ORF">GGX14DRAFT_467820</name>
</gene>
<feature type="transmembrane region" description="Helical" evidence="2">
    <location>
        <begin position="152"/>
        <end position="170"/>
    </location>
</feature>
<keyword evidence="2" id="KW-0472">Membrane</keyword>
<dbReference type="AlphaFoldDB" id="A0AAD6V0F1"/>
<keyword evidence="2" id="KW-1133">Transmembrane helix</keyword>
<feature type="non-terminal residue" evidence="3">
    <location>
        <position position="1"/>
    </location>
</feature>